<sequence length="251" mass="28247">MNVFYNSYVVTKQIFIIAYMTGFLWLRRNPLSLIFTAISPFSLLFILFVVSGGEYVQFAVAGSLVMALVGYGLALGQDISFYKIEYKMQDVFVASPVSPITYMLGLALSQLLYGLPALLVLLSLAVFFSVSMNFLPLLLLNVFLIWGTMSSIGFFLSSHMLHMRNATQLISFVNVIIAVIPPVFYSIEKLPVELQFISYFVPTTHASLMLQYSMGFPIPEGWSISLGLIVQSVYFVFFILVAKKKALWREN</sequence>
<comment type="caution">
    <text evidence="7">The sequence shown here is derived from an EMBL/GenBank/DDBJ whole genome shotgun (WGS) entry which is preliminary data.</text>
</comment>
<feature type="transmembrane region" description="Helical" evidence="5">
    <location>
        <begin position="33"/>
        <end position="52"/>
    </location>
</feature>
<dbReference type="GO" id="GO:0016020">
    <property type="term" value="C:membrane"/>
    <property type="evidence" value="ECO:0007669"/>
    <property type="project" value="UniProtKB-SubCell"/>
</dbReference>
<dbReference type="Pfam" id="PF01061">
    <property type="entry name" value="ABC2_membrane"/>
    <property type="match status" value="1"/>
</dbReference>
<feature type="domain" description="ABC-2 type transporter transmembrane" evidence="6">
    <location>
        <begin position="22"/>
        <end position="211"/>
    </location>
</feature>
<evidence type="ECO:0000313" key="7">
    <source>
        <dbReference type="EMBL" id="TVP39054.1"/>
    </source>
</evidence>
<feature type="transmembrane region" description="Helical" evidence="5">
    <location>
        <begin position="102"/>
        <end position="128"/>
    </location>
</feature>
<evidence type="ECO:0000256" key="2">
    <source>
        <dbReference type="ARBA" id="ARBA00022692"/>
    </source>
</evidence>
<keyword evidence="3 5" id="KW-1133">Transmembrane helix</keyword>
<protein>
    <submittedName>
        <fullName evidence="7">ABC-type multidrug transport system, ATPase component</fullName>
    </submittedName>
</protein>
<gene>
    <name evidence="7" type="ORF">NARC_220029</name>
</gene>
<feature type="transmembrane region" description="Helical" evidence="5">
    <location>
        <begin position="6"/>
        <end position="26"/>
    </location>
</feature>
<dbReference type="PANTHER" id="PTHR43229">
    <property type="entry name" value="NODULATION PROTEIN J"/>
    <property type="match status" value="1"/>
</dbReference>
<keyword evidence="4 5" id="KW-0472">Membrane</keyword>
<accession>A0A557SR28</accession>
<keyword evidence="8" id="KW-1185">Reference proteome</keyword>
<evidence type="ECO:0000313" key="8">
    <source>
        <dbReference type="Proteomes" id="UP000315289"/>
    </source>
</evidence>
<evidence type="ECO:0000256" key="1">
    <source>
        <dbReference type="ARBA" id="ARBA00004141"/>
    </source>
</evidence>
<evidence type="ECO:0000256" key="4">
    <source>
        <dbReference type="ARBA" id="ARBA00023136"/>
    </source>
</evidence>
<evidence type="ECO:0000259" key="6">
    <source>
        <dbReference type="Pfam" id="PF01061"/>
    </source>
</evidence>
<evidence type="ECO:0000256" key="5">
    <source>
        <dbReference type="SAM" id="Phobius"/>
    </source>
</evidence>
<dbReference type="InterPro" id="IPR013525">
    <property type="entry name" value="ABC2_TM"/>
</dbReference>
<dbReference type="GO" id="GO:0140359">
    <property type="term" value="F:ABC-type transporter activity"/>
    <property type="evidence" value="ECO:0007669"/>
    <property type="project" value="InterPro"/>
</dbReference>
<dbReference type="PANTHER" id="PTHR43229:SF3">
    <property type="entry name" value="ABC-TYPE MULTIDRUG TRANSPORT SYSTEM, PERMEASE COMPONENT"/>
    <property type="match status" value="1"/>
</dbReference>
<dbReference type="InterPro" id="IPR051784">
    <property type="entry name" value="Nod_factor_ABC_transporter"/>
</dbReference>
<reference evidence="7 8" key="1">
    <citation type="journal article" date="2019" name="Front. Microbiol.">
        <title>Ammonia Oxidation by the Arctic Terrestrial Thaumarchaeote Candidatus Nitrosocosmicus arcticus Is Stimulated by Increasing Temperatures.</title>
        <authorList>
            <person name="Alves R.J.E."/>
            <person name="Kerou M."/>
            <person name="Zappe A."/>
            <person name="Bittner R."/>
            <person name="Abby S.S."/>
            <person name="Schmidt H.A."/>
            <person name="Pfeifer K."/>
            <person name="Schleper C."/>
        </authorList>
    </citation>
    <scope>NUCLEOTIDE SEQUENCE [LARGE SCALE GENOMIC DNA]</scope>
    <source>
        <strain evidence="7 8">Kfb</strain>
    </source>
</reference>
<name>A0A557SR28_9ARCH</name>
<feature type="transmembrane region" description="Helical" evidence="5">
    <location>
        <begin position="134"/>
        <end position="157"/>
    </location>
</feature>
<proteinExistence type="predicted"/>
<feature type="transmembrane region" description="Helical" evidence="5">
    <location>
        <begin position="58"/>
        <end position="81"/>
    </location>
</feature>
<organism evidence="7 8">
    <name type="scientific">Candidatus Nitrosocosmicus arcticus</name>
    <dbReference type="NCBI Taxonomy" id="2035267"/>
    <lineage>
        <taxon>Archaea</taxon>
        <taxon>Nitrososphaerota</taxon>
        <taxon>Nitrososphaeria</taxon>
        <taxon>Nitrososphaerales</taxon>
        <taxon>Nitrososphaeraceae</taxon>
        <taxon>Candidatus Nitrosocosmicus</taxon>
    </lineage>
</organism>
<dbReference type="EMBL" id="VOAH01000022">
    <property type="protein sequence ID" value="TVP39054.1"/>
    <property type="molecule type" value="Genomic_DNA"/>
</dbReference>
<dbReference type="Proteomes" id="UP000315289">
    <property type="component" value="Unassembled WGS sequence"/>
</dbReference>
<evidence type="ECO:0000256" key="3">
    <source>
        <dbReference type="ARBA" id="ARBA00022989"/>
    </source>
</evidence>
<keyword evidence="2 5" id="KW-0812">Transmembrane</keyword>
<feature type="transmembrane region" description="Helical" evidence="5">
    <location>
        <begin position="222"/>
        <end position="242"/>
    </location>
</feature>
<feature type="transmembrane region" description="Helical" evidence="5">
    <location>
        <begin position="169"/>
        <end position="187"/>
    </location>
</feature>
<dbReference type="AlphaFoldDB" id="A0A557SR28"/>
<comment type="subcellular location">
    <subcellularLocation>
        <location evidence="1">Membrane</location>
        <topology evidence="1">Multi-pass membrane protein</topology>
    </subcellularLocation>
</comment>
<dbReference type="OrthoDB" id="97972at2157"/>